<evidence type="ECO:0008006" key="14">
    <source>
        <dbReference type="Google" id="ProtNLM"/>
    </source>
</evidence>
<evidence type="ECO:0000256" key="4">
    <source>
        <dbReference type="ARBA" id="ARBA00022692"/>
    </source>
</evidence>
<dbReference type="Pfam" id="PF04420">
    <property type="entry name" value="CHD5"/>
    <property type="match status" value="1"/>
</dbReference>
<evidence type="ECO:0000256" key="8">
    <source>
        <dbReference type="ARBA" id="ARBA00023136"/>
    </source>
</evidence>
<evidence type="ECO:0000256" key="2">
    <source>
        <dbReference type="ARBA" id="ARBA00010799"/>
    </source>
</evidence>
<dbReference type="GO" id="GO:0071816">
    <property type="term" value="P:tail-anchored membrane protein insertion into ER membrane"/>
    <property type="evidence" value="ECO:0007669"/>
    <property type="project" value="InterPro"/>
</dbReference>
<dbReference type="PANTHER" id="PTHR42650">
    <property type="entry name" value="TAIL-ANCHORED PROTEIN INSERTION RECEPTOR WRB"/>
    <property type="match status" value="1"/>
</dbReference>
<dbReference type="GO" id="GO:0043495">
    <property type="term" value="F:protein-membrane adaptor activity"/>
    <property type="evidence" value="ECO:0007669"/>
    <property type="project" value="TreeGrafter"/>
</dbReference>
<evidence type="ECO:0000256" key="5">
    <source>
        <dbReference type="ARBA" id="ARBA00022824"/>
    </source>
</evidence>
<feature type="chain" id="PRO_5034693026" description="Guided entry of tail-anchored proteins 1" evidence="11">
    <location>
        <begin position="17"/>
        <end position="212"/>
    </location>
</feature>
<keyword evidence="13" id="KW-1185">Reference proteome</keyword>
<dbReference type="InterPro" id="IPR028945">
    <property type="entry name" value="Get1"/>
</dbReference>
<sequence length="212" mass="23961">MASLLFIVFAIQLALHLLNTLGGATINQILWVLYNKLPTPTAKVTHEQARLKREVLRLKRELNGVSAQDDFARWAKLRRQYDKVAADFEKIDSSLRSVQTSFNATVSSVRWLSTNGVRFFLQFWYSKQPLFWIPRGWVPGYAEWILAFPRAPRGSVSINIWDIACASIIGLVSEAIVAVYVLVMKQAPDQRKEKPQAFVAAGAGGVDQRKEQ</sequence>
<keyword evidence="11" id="KW-0732">Signal</keyword>
<organism evidence="12 13">
    <name type="scientific">Lepidopterella palustris CBS 459.81</name>
    <dbReference type="NCBI Taxonomy" id="1314670"/>
    <lineage>
        <taxon>Eukaryota</taxon>
        <taxon>Fungi</taxon>
        <taxon>Dikarya</taxon>
        <taxon>Ascomycota</taxon>
        <taxon>Pezizomycotina</taxon>
        <taxon>Dothideomycetes</taxon>
        <taxon>Pleosporomycetidae</taxon>
        <taxon>Mytilinidiales</taxon>
        <taxon>Argynnaceae</taxon>
        <taxon>Lepidopterella</taxon>
    </lineage>
</organism>
<comment type="caution">
    <text evidence="9">Lacks conserved residue(s) required for the propagation of feature annotation.</text>
</comment>
<keyword evidence="7" id="KW-0175">Coiled coil</keyword>
<keyword evidence="5 9" id="KW-0256">Endoplasmic reticulum</keyword>
<evidence type="ECO:0000256" key="3">
    <source>
        <dbReference type="ARBA" id="ARBA00022448"/>
    </source>
</evidence>
<dbReference type="Proteomes" id="UP000250266">
    <property type="component" value="Unassembled WGS sequence"/>
</dbReference>
<keyword evidence="3 9" id="KW-0813">Transport</keyword>
<proteinExistence type="inferred from homology"/>
<feature type="signal peptide" evidence="11">
    <location>
        <begin position="1"/>
        <end position="16"/>
    </location>
</feature>
<evidence type="ECO:0000256" key="10">
    <source>
        <dbReference type="SAM" id="Phobius"/>
    </source>
</evidence>
<dbReference type="GO" id="GO:0005789">
    <property type="term" value="C:endoplasmic reticulum membrane"/>
    <property type="evidence" value="ECO:0007669"/>
    <property type="project" value="UniProtKB-SubCell"/>
</dbReference>
<accession>A0A8E2JK37</accession>
<dbReference type="InterPro" id="IPR027538">
    <property type="entry name" value="Get1_fungi"/>
</dbReference>
<dbReference type="GO" id="GO:0043529">
    <property type="term" value="C:GET complex"/>
    <property type="evidence" value="ECO:0007669"/>
    <property type="project" value="InterPro"/>
</dbReference>
<feature type="transmembrane region" description="Helical" evidence="10">
    <location>
        <begin position="160"/>
        <end position="183"/>
    </location>
</feature>
<evidence type="ECO:0000256" key="11">
    <source>
        <dbReference type="SAM" id="SignalP"/>
    </source>
</evidence>
<keyword evidence="4 9" id="KW-0812">Transmembrane</keyword>
<evidence type="ECO:0000313" key="12">
    <source>
        <dbReference type="EMBL" id="OCK85383.1"/>
    </source>
</evidence>
<evidence type="ECO:0000256" key="1">
    <source>
        <dbReference type="ARBA" id="ARBA00004477"/>
    </source>
</evidence>
<feature type="topological domain" description="Lumenal" evidence="9">
    <location>
        <begin position="1"/>
        <end position="4"/>
    </location>
</feature>
<dbReference type="PANTHER" id="PTHR42650:SF1">
    <property type="entry name" value="GUIDED ENTRY OF TAIL-ANCHORED PROTEINS FACTOR 1"/>
    <property type="match status" value="1"/>
</dbReference>
<evidence type="ECO:0000256" key="6">
    <source>
        <dbReference type="ARBA" id="ARBA00022989"/>
    </source>
</evidence>
<dbReference type="HAMAP" id="MF_03113">
    <property type="entry name" value="Get1"/>
    <property type="match status" value="1"/>
</dbReference>
<keyword evidence="8 9" id="KW-0472">Membrane</keyword>
<evidence type="ECO:0000313" key="13">
    <source>
        <dbReference type="Proteomes" id="UP000250266"/>
    </source>
</evidence>
<protein>
    <recommendedName>
        <fullName evidence="14">Guided entry of tail-anchored proteins 1</fullName>
    </recommendedName>
</protein>
<dbReference type="OrthoDB" id="69461at2759"/>
<evidence type="ECO:0000256" key="7">
    <source>
        <dbReference type="ARBA" id="ARBA00023054"/>
    </source>
</evidence>
<dbReference type="InterPro" id="IPR029012">
    <property type="entry name" value="Helix_hairpin_bin_sf"/>
</dbReference>
<comment type="subcellular location">
    <subcellularLocation>
        <location evidence="1">Endoplasmic reticulum membrane</location>
        <topology evidence="1">Multi-pass membrane protein</topology>
    </subcellularLocation>
</comment>
<dbReference type="Gene3D" id="1.10.287.660">
    <property type="entry name" value="Helix hairpin bin"/>
    <property type="match status" value="1"/>
</dbReference>
<reference evidence="12 13" key="1">
    <citation type="journal article" date="2016" name="Nat. Commun.">
        <title>Ectomycorrhizal ecology is imprinted in the genome of the dominant symbiotic fungus Cenococcum geophilum.</title>
        <authorList>
            <consortium name="DOE Joint Genome Institute"/>
            <person name="Peter M."/>
            <person name="Kohler A."/>
            <person name="Ohm R.A."/>
            <person name="Kuo A."/>
            <person name="Krutzmann J."/>
            <person name="Morin E."/>
            <person name="Arend M."/>
            <person name="Barry K.W."/>
            <person name="Binder M."/>
            <person name="Choi C."/>
            <person name="Clum A."/>
            <person name="Copeland A."/>
            <person name="Grisel N."/>
            <person name="Haridas S."/>
            <person name="Kipfer T."/>
            <person name="LaButti K."/>
            <person name="Lindquist E."/>
            <person name="Lipzen A."/>
            <person name="Maire R."/>
            <person name="Meier B."/>
            <person name="Mihaltcheva S."/>
            <person name="Molinier V."/>
            <person name="Murat C."/>
            <person name="Poggeler S."/>
            <person name="Quandt C.A."/>
            <person name="Sperisen C."/>
            <person name="Tritt A."/>
            <person name="Tisserant E."/>
            <person name="Crous P.W."/>
            <person name="Henrissat B."/>
            <person name="Nehls U."/>
            <person name="Egli S."/>
            <person name="Spatafora J.W."/>
            <person name="Grigoriev I.V."/>
            <person name="Martin F.M."/>
        </authorList>
    </citation>
    <scope>NUCLEOTIDE SEQUENCE [LARGE SCALE GENOMIC DNA]</scope>
    <source>
        <strain evidence="12 13">CBS 459.81</strain>
    </source>
</reference>
<evidence type="ECO:0000256" key="9">
    <source>
        <dbReference type="HAMAP-Rule" id="MF_03113"/>
    </source>
</evidence>
<dbReference type="EMBL" id="KV744820">
    <property type="protein sequence ID" value="OCK85383.1"/>
    <property type="molecule type" value="Genomic_DNA"/>
</dbReference>
<gene>
    <name evidence="9" type="primary">GET1</name>
    <name evidence="12" type="ORF">K432DRAFT_318518</name>
</gene>
<dbReference type="AlphaFoldDB" id="A0A8E2JK37"/>
<dbReference type="FunFam" id="1.10.287.660:FF:000006">
    <property type="entry name" value="Protein GET1"/>
    <property type="match status" value="1"/>
</dbReference>
<keyword evidence="6 9" id="KW-1133">Transmembrane helix</keyword>
<name>A0A8E2JK37_9PEZI</name>
<feature type="topological domain" description="Cytoplasmic" evidence="9">
    <location>
        <begin position="173"/>
        <end position="212"/>
    </location>
</feature>
<comment type="similarity">
    <text evidence="2 9">Belongs to the WRB/GET1 family.</text>
</comment>